<reference evidence="2" key="1">
    <citation type="journal article" date="2023" name="GigaByte">
        <title>Genome assembly of the bearded iris, Iris pallida Lam.</title>
        <authorList>
            <person name="Bruccoleri R.E."/>
            <person name="Oakeley E.J."/>
            <person name="Faust A.M.E."/>
            <person name="Altorfer M."/>
            <person name="Dessus-Babus S."/>
            <person name="Burckhardt D."/>
            <person name="Oertli M."/>
            <person name="Naumann U."/>
            <person name="Petersen F."/>
            <person name="Wong J."/>
        </authorList>
    </citation>
    <scope>NUCLEOTIDE SEQUENCE</scope>
    <source>
        <strain evidence="2">GSM-AAB239-AS_SAM_17_03QT</strain>
    </source>
</reference>
<evidence type="ECO:0000313" key="3">
    <source>
        <dbReference type="Proteomes" id="UP001140949"/>
    </source>
</evidence>
<name>A0AAX6H9J2_IRIPA</name>
<organism evidence="2 3">
    <name type="scientific">Iris pallida</name>
    <name type="common">Sweet iris</name>
    <dbReference type="NCBI Taxonomy" id="29817"/>
    <lineage>
        <taxon>Eukaryota</taxon>
        <taxon>Viridiplantae</taxon>
        <taxon>Streptophyta</taxon>
        <taxon>Embryophyta</taxon>
        <taxon>Tracheophyta</taxon>
        <taxon>Spermatophyta</taxon>
        <taxon>Magnoliopsida</taxon>
        <taxon>Liliopsida</taxon>
        <taxon>Asparagales</taxon>
        <taxon>Iridaceae</taxon>
        <taxon>Iridoideae</taxon>
        <taxon>Irideae</taxon>
        <taxon>Iris</taxon>
    </lineage>
</organism>
<dbReference type="AlphaFoldDB" id="A0AAX6H9J2"/>
<evidence type="ECO:0000256" key="1">
    <source>
        <dbReference type="SAM" id="MobiDB-lite"/>
    </source>
</evidence>
<protein>
    <submittedName>
        <fullName evidence="2">Uncharacterized protein</fullName>
    </submittedName>
</protein>
<sequence>MPATVTETTRRQRRVEHDRQPRTVPSTATTTRRAPQAAMK</sequence>
<feature type="region of interest" description="Disordered" evidence="1">
    <location>
        <begin position="1"/>
        <end position="40"/>
    </location>
</feature>
<evidence type="ECO:0000313" key="2">
    <source>
        <dbReference type="EMBL" id="KAJ6837720.1"/>
    </source>
</evidence>
<dbReference type="EMBL" id="JANAVB010011200">
    <property type="protein sequence ID" value="KAJ6837720.1"/>
    <property type="molecule type" value="Genomic_DNA"/>
</dbReference>
<keyword evidence="3" id="KW-1185">Reference proteome</keyword>
<comment type="caution">
    <text evidence="2">The sequence shown here is derived from an EMBL/GenBank/DDBJ whole genome shotgun (WGS) entry which is preliminary data.</text>
</comment>
<feature type="compositionally biased region" description="Low complexity" evidence="1">
    <location>
        <begin position="22"/>
        <end position="40"/>
    </location>
</feature>
<gene>
    <name evidence="2" type="ORF">M6B38_323355</name>
</gene>
<accession>A0AAX6H9J2</accession>
<reference evidence="2" key="2">
    <citation type="submission" date="2023-04" db="EMBL/GenBank/DDBJ databases">
        <authorList>
            <person name="Bruccoleri R.E."/>
            <person name="Oakeley E.J."/>
            <person name="Faust A.-M."/>
            <person name="Dessus-Babus S."/>
            <person name="Altorfer M."/>
            <person name="Burckhardt D."/>
            <person name="Oertli M."/>
            <person name="Naumann U."/>
            <person name="Petersen F."/>
            <person name="Wong J."/>
        </authorList>
    </citation>
    <scope>NUCLEOTIDE SEQUENCE</scope>
    <source>
        <strain evidence="2">GSM-AAB239-AS_SAM_17_03QT</strain>
        <tissue evidence="2">Leaf</tissue>
    </source>
</reference>
<proteinExistence type="predicted"/>
<dbReference type="Proteomes" id="UP001140949">
    <property type="component" value="Unassembled WGS sequence"/>
</dbReference>